<sequence length="309" mass="35054">MVRNYTPLQKREAASPDSTRRRERPYFTSTPFKRARFEITPSNKPRGTPRSSAGKENRPFDALREFSNARGHDYSEDEESEGEPEEEESDWDEEETLVSLLKQSPTLAKTQNTVAELVDSLQPAFTKAAQTRKEDIAKVLLPTMRRVRNVHAQLNEQGEIFAESIIGLADVCRAFEEIEFDDGEMARAVQSSQQKVAPLLAELEKRLANRAKIDEKFKAQLKEKGNSYLHYIPNSLLSVRNTDLSSFIDPTADAMRDRLNATPKDVSKLLTSSEKKSKQFDKDDAEAAQQMLKQLKIVCQKDSGAFSFF</sequence>
<protein>
    <submittedName>
        <fullName evidence="2">Uncharacterized protein</fullName>
    </submittedName>
</protein>
<reference evidence="2 3" key="1">
    <citation type="submission" date="2019-02" db="EMBL/GenBank/DDBJ databases">
        <title>Genome sequencing of the rare red list fungi Hericium alpestre (H. flagellum).</title>
        <authorList>
            <person name="Buettner E."/>
            <person name="Kellner H."/>
        </authorList>
    </citation>
    <scope>NUCLEOTIDE SEQUENCE [LARGE SCALE GENOMIC DNA]</scope>
    <source>
        <strain evidence="2 3">DSM 108284</strain>
    </source>
</reference>
<evidence type="ECO:0000313" key="3">
    <source>
        <dbReference type="Proteomes" id="UP000298061"/>
    </source>
</evidence>
<evidence type="ECO:0000313" key="2">
    <source>
        <dbReference type="EMBL" id="TFY79813.1"/>
    </source>
</evidence>
<dbReference type="OrthoDB" id="2678231at2759"/>
<proteinExistence type="predicted"/>
<dbReference type="Proteomes" id="UP000298061">
    <property type="component" value="Unassembled WGS sequence"/>
</dbReference>
<feature type="compositionally biased region" description="Acidic residues" evidence="1">
    <location>
        <begin position="75"/>
        <end position="96"/>
    </location>
</feature>
<evidence type="ECO:0000256" key="1">
    <source>
        <dbReference type="SAM" id="MobiDB-lite"/>
    </source>
</evidence>
<feature type="region of interest" description="Disordered" evidence="1">
    <location>
        <begin position="1"/>
        <end position="96"/>
    </location>
</feature>
<keyword evidence="3" id="KW-1185">Reference proteome</keyword>
<feature type="compositionally biased region" description="Polar residues" evidence="1">
    <location>
        <begin position="40"/>
        <end position="51"/>
    </location>
</feature>
<gene>
    <name evidence="2" type="ORF">EWM64_g4200</name>
</gene>
<feature type="compositionally biased region" description="Basic and acidic residues" evidence="1">
    <location>
        <begin position="9"/>
        <end position="20"/>
    </location>
</feature>
<organism evidence="2 3">
    <name type="scientific">Hericium alpestre</name>
    <dbReference type="NCBI Taxonomy" id="135208"/>
    <lineage>
        <taxon>Eukaryota</taxon>
        <taxon>Fungi</taxon>
        <taxon>Dikarya</taxon>
        <taxon>Basidiomycota</taxon>
        <taxon>Agaricomycotina</taxon>
        <taxon>Agaricomycetes</taxon>
        <taxon>Russulales</taxon>
        <taxon>Hericiaceae</taxon>
        <taxon>Hericium</taxon>
    </lineage>
</organism>
<feature type="compositionally biased region" description="Basic and acidic residues" evidence="1">
    <location>
        <begin position="53"/>
        <end position="64"/>
    </location>
</feature>
<name>A0A4Z0A0G6_9AGAM</name>
<accession>A0A4Z0A0G6</accession>
<dbReference type="EMBL" id="SFCI01000438">
    <property type="protein sequence ID" value="TFY79813.1"/>
    <property type="molecule type" value="Genomic_DNA"/>
</dbReference>
<comment type="caution">
    <text evidence="2">The sequence shown here is derived from an EMBL/GenBank/DDBJ whole genome shotgun (WGS) entry which is preliminary data.</text>
</comment>
<dbReference type="AlphaFoldDB" id="A0A4Z0A0G6"/>